<dbReference type="EMBL" id="AP025292">
    <property type="protein sequence ID" value="BDC99080.1"/>
    <property type="molecule type" value="Genomic_DNA"/>
</dbReference>
<keyword evidence="1" id="KW-0732">Signal</keyword>
<dbReference type="Proteomes" id="UP001354989">
    <property type="component" value="Chromosome"/>
</dbReference>
<keyword evidence="3" id="KW-1185">Reference proteome</keyword>
<evidence type="ECO:0000256" key="1">
    <source>
        <dbReference type="SAM" id="SignalP"/>
    </source>
</evidence>
<gene>
    <name evidence="2" type="ORF">PEPS_13610</name>
</gene>
<reference evidence="2 3" key="1">
    <citation type="submission" date="2021-12" db="EMBL/GenBank/DDBJ databases">
        <title>Genome sequencing of bacteria with rrn-lacking chromosome and rrn-plasmid.</title>
        <authorList>
            <person name="Anda M."/>
            <person name="Iwasaki W."/>
        </authorList>
    </citation>
    <scope>NUCLEOTIDE SEQUENCE [LARGE SCALE GENOMIC DNA]</scope>
    <source>
        <strain evidence="2 3">NBRC 101262</strain>
    </source>
</reference>
<protein>
    <submittedName>
        <fullName evidence="2">Uncharacterized protein</fullName>
    </submittedName>
</protein>
<accession>A0ABM7VDQ3</accession>
<organism evidence="2 3">
    <name type="scientific">Persicobacter psychrovividus</name>
    <dbReference type="NCBI Taxonomy" id="387638"/>
    <lineage>
        <taxon>Bacteria</taxon>
        <taxon>Pseudomonadati</taxon>
        <taxon>Bacteroidota</taxon>
        <taxon>Cytophagia</taxon>
        <taxon>Cytophagales</taxon>
        <taxon>Persicobacteraceae</taxon>
        <taxon>Persicobacter</taxon>
    </lineage>
</organism>
<feature type="chain" id="PRO_5045908595" evidence="1">
    <location>
        <begin position="21"/>
        <end position="394"/>
    </location>
</feature>
<dbReference type="RefSeq" id="WP_338398051.1">
    <property type="nucleotide sequence ID" value="NZ_AP025292.1"/>
</dbReference>
<proteinExistence type="predicted"/>
<name>A0ABM7VDQ3_9BACT</name>
<feature type="signal peptide" evidence="1">
    <location>
        <begin position="1"/>
        <end position="20"/>
    </location>
</feature>
<evidence type="ECO:0000313" key="2">
    <source>
        <dbReference type="EMBL" id="BDC99080.1"/>
    </source>
</evidence>
<evidence type="ECO:0000313" key="3">
    <source>
        <dbReference type="Proteomes" id="UP001354989"/>
    </source>
</evidence>
<sequence length="394" mass="43002">MIFRKMLPVAYGAVIAMCMASCQEAIQPATELTATTQDSELRTMEEGMPSLQTAYDINYVAAGDYYSIVGEDANGDLSVFFGDRVNGWTRLQDKYAKNAIWGDYLATSYDDESGNFLYAFMHNGKVAVNGGYQFGGKPRYNSGKSYVGSGADCLVEFLDLDYVHSAGYWVISGKNASGKVLTFVGKQRAWTQLPDKQSASNAWGEFLASAFNQVDAGEKFEGVYAYLFPKNGTKYVVTNGLREFYGKPWFNSGKRFVGTKGDRLTSLINLDYVPSMDAYIIQGMSESGNIDTYFGSHKNGWVKTEDRHSAGKLAGKYVDIAVQSVKGGKGFGINYLLQFGEGENGKVNVGWGKGTSYKSEAEILDKFGNVIGTGGLNVRHYGNGVKVEGEQAKG</sequence>